<dbReference type="PANTHER" id="PTHR12526:SF510">
    <property type="entry name" value="D-INOSITOL 3-PHOSPHATE GLYCOSYLTRANSFERASE"/>
    <property type="match status" value="1"/>
</dbReference>
<feature type="domain" description="Glycosyltransferase subfamily 4-like N-terminal" evidence="4">
    <location>
        <begin position="17"/>
        <end position="168"/>
    </location>
</feature>
<dbReference type="PANTHER" id="PTHR12526">
    <property type="entry name" value="GLYCOSYLTRANSFERASE"/>
    <property type="match status" value="1"/>
</dbReference>
<dbReference type="InterPro" id="IPR028098">
    <property type="entry name" value="Glyco_trans_4-like_N"/>
</dbReference>
<dbReference type="Pfam" id="PF00534">
    <property type="entry name" value="Glycos_transf_1"/>
    <property type="match status" value="1"/>
</dbReference>
<dbReference type="CDD" id="cd03801">
    <property type="entry name" value="GT4_PimA-like"/>
    <property type="match status" value="1"/>
</dbReference>
<evidence type="ECO:0000313" key="5">
    <source>
        <dbReference type="EMBL" id="OIQ51808.1"/>
    </source>
</evidence>
<evidence type="ECO:0000259" key="4">
    <source>
        <dbReference type="Pfam" id="PF13439"/>
    </source>
</evidence>
<name>A0A1J5NAE9_9BACT</name>
<dbReference type="SUPFAM" id="SSF53756">
    <property type="entry name" value="UDP-Glycosyltransferase/glycogen phosphorylase"/>
    <property type="match status" value="1"/>
</dbReference>
<protein>
    <submittedName>
        <fullName evidence="5">2-deoxystreptamine glucosyltransferase</fullName>
        <ecNumber evidence="5">2.4.1.284</ecNumber>
    </submittedName>
</protein>
<evidence type="ECO:0000256" key="2">
    <source>
        <dbReference type="ARBA" id="ARBA00022679"/>
    </source>
</evidence>
<gene>
    <name evidence="5" type="primary">kanF</name>
    <name evidence="5" type="ORF">BerOc1_00270</name>
</gene>
<dbReference type="EMBL" id="LKAQ01000001">
    <property type="protein sequence ID" value="OIQ51808.1"/>
    <property type="molecule type" value="Genomic_DNA"/>
</dbReference>
<evidence type="ECO:0000313" key="6">
    <source>
        <dbReference type="Proteomes" id="UP000181901"/>
    </source>
</evidence>
<dbReference type="Gene3D" id="3.40.50.2000">
    <property type="entry name" value="Glycogen Phosphorylase B"/>
    <property type="match status" value="2"/>
</dbReference>
<evidence type="ECO:0000259" key="3">
    <source>
        <dbReference type="Pfam" id="PF00534"/>
    </source>
</evidence>
<feature type="domain" description="Glycosyl transferase family 1" evidence="3">
    <location>
        <begin position="177"/>
        <end position="339"/>
    </location>
</feature>
<dbReference type="RefSeq" id="WP_071543925.1">
    <property type="nucleotide sequence ID" value="NZ_LKAQ01000001.1"/>
</dbReference>
<dbReference type="InterPro" id="IPR001296">
    <property type="entry name" value="Glyco_trans_1"/>
</dbReference>
<reference evidence="5 6" key="1">
    <citation type="submission" date="2015-09" db="EMBL/GenBank/DDBJ databases">
        <title>Genome of Desulfovibrio dechloracetivorans BerOc1, a mercury methylating strain isolated from highly hydrocarbons and metals contaminated coastal sediments.</title>
        <authorList>
            <person name="Goni Urriza M."/>
            <person name="Gassie C."/>
            <person name="Bouchez O."/>
            <person name="Klopp C."/>
            <person name="Ranchou-Peyruse A."/>
            <person name="Remy G."/>
        </authorList>
    </citation>
    <scope>NUCLEOTIDE SEQUENCE [LARGE SCALE GENOMIC DNA]</scope>
    <source>
        <strain evidence="5 6">BerOc1</strain>
    </source>
</reference>
<dbReference type="GO" id="GO:0102318">
    <property type="term" value="F:2-deoxystreptamine glucosyltransferase activity"/>
    <property type="evidence" value="ECO:0007669"/>
    <property type="project" value="UniProtKB-EC"/>
</dbReference>
<dbReference type="EC" id="2.4.1.284" evidence="5"/>
<comment type="caution">
    <text evidence="5">The sequence shown here is derived from an EMBL/GenBank/DDBJ whole genome shotgun (WGS) entry which is preliminary data.</text>
</comment>
<dbReference type="Proteomes" id="UP000181901">
    <property type="component" value="Unassembled WGS sequence"/>
</dbReference>
<keyword evidence="1 5" id="KW-0328">Glycosyltransferase</keyword>
<dbReference type="Pfam" id="PF13439">
    <property type="entry name" value="Glyco_transf_4"/>
    <property type="match status" value="1"/>
</dbReference>
<proteinExistence type="predicted"/>
<dbReference type="AlphaFoldDB" id="A0A1J5NAE9"/>
<keyword evidence="6" id="KW-1185">Reference proteome</keyword>
<evidence type="ECO:0000256" key="1">
    <source>
        <dbReference type="ARBA" id="ARBA00022676"/>
    </source>
</evidence>
<sequence length="369" mass="40782">MRIFQVINVRWFNATAWYAITLSKLLADAGHDVLVLTQAGTQSEAAAREAGLRTVAVDLNTTNPVRFAGAARHIIQLLRTHRPDIVDCHRGEGFFLWGLLKLFGFHYRLVRTRGDQRPPRSDALNRWLHAGVADAVVVTNRRMADYFLHRMRTPGHGVWLIHGGVDTAKFHFDQAGRERVREEFGFGPDNMVVGLLGRFDRVKGHKETIEAVAELRGRGMDNIRLFLIGFDTAMTSDQIKTHIRDAGIEDITRISGRRDDVAACISALDVGVVASLWSEAIARSALEIMAAERPLVSTDVGVMPDLVDPAVLVKPGDVQTLAEAVGAVAGDGGLREQVMAAQKRTMSQLTLDEFLKRTLNLYQSLVDGD</sequence>
<dbReference type="OrthoDB" id="9804196at2"/>
<organism evidence="5 6">
    <name type="scientific">Pseudodesulfovibrio hydrargyri</name>
    <dbReference type="NCBI Taxonomy" id="2125990"/>
    <lineage>
        <taxon>Bacteria</taxon>
        <taxon>Pseudomonadati</taxon>
        <taxon>Thermodesulfobacteriota</taxon>
        <taxon>Desulfovibrionia</taxon>
        <taxon>Desulfovibrionales</taxon>
        <taxon>Desulfovibrionaceae</taxon>
    </lineage>
</organism>
<keyword evidence="2 5" id="KW-0808">Transferase</keyword>
<accession>A0A1J5NAE9</accession>